<evidence type="ECO:0000313" key="1">
    <source>
        <dbReference type="EMBL" id="OLP76920.1"/>
    </source>
</evidence>
<reference evidence="1 2" key="1">
    <citation type="submission" date="2016-02" db="EMBL/GenBank/DDBJ databases">
        <title>Genome analysis of coral dinoflagellate symbionts highlights evolutionary adaptations to a symbiotic lifestyle.</title>
        <authorList>
            <person name="Aranda M."/>
            <person name="Li Y."/>
            <person name="Liew Y.J."/>
            <person name="Baumgarten S."/>
            <person name="Simakov O."/>
            <person name="Wilson M."/>
            <person name="Piel J."/>
            <person name="Ashoor H."/>
            <person name="Bougouffa S."/>
            <person name="Bajic V.B."/>
            <person name="Ryu T."/>
            <person name="Ravasi T."/>
            <person name="Bayer T."/>
            <person name="Micklem G."/>
            <person name="Kim H."/>
            <person name="Bhak J."/>
            <person name="Lajeunesse T.C."/>
            <person name="Voolstra C.R."/>
        </authorList>
    </citation>
    <scope>NUCLEOTIDE SEQUENCE [LARGE SCALE GENOMIC DNA]</scope>
    <source>
        <strain evidence="1 2">CCMP2467</strain>
    </source>
</reference>
<comment type="caution">
    <text evidence="1">The sequence shown here is derived from an EMBL/GenBank/DDBJ whole genome shotgun (WGS) entry which is preliminary data.</text>
</comment>
<name>A0A1Q9C1Y9_SYMMI</name>
<gene>
    <name evidence="1" type="ORF">AK812_SmicGene43085</name>
</gene>
<proteinExistence type="predicted"/>
<protein>
    <submittedName>
        <fullName evidence="1">Uncharacterized protein</fullName>
    </submittedName>
</protein>
<organism evidence="1 2">
    <name type="scientific">Symbiodinium microadriaticum</name>
    <name type="common">Dinoflagellate</name>
    <name type="synonym">Zooxanthella microadriatica</name>
    <dbReference type="NCBI Taxonomy" id="2951"/>
    <lineage>
        <taxon>Eukaryota</taxon>
        <taxon>Sar</taxon>
        <taxon>Alveolata</taxon>
        <taxon>Dinophyceae</taxon>
        <taxon>Suessiales</taxon>
        <taxon>Symbiodiniaceae</taxon>
        <taxon>Symbiodinium</taxon>
    </lineage>
</organism>
<keyword evidence="2" id="KW-1185">Reference proteome</keyword>
<accession>A0A1Q9C1Y9</accession>
<dbReference type="EMBL" id="LSRX01001887">
    <property type="protein sequence ID" value="OLP76920.1"/>
    <property type="molecule type" value="Genomic_DNA"/>
</dbReference>
<dbReference type="AlphaFoldDB" id="A0A1Q9C1Y9"/>
<dbReference type="Proteomes" id="UP000186817">
    <property type="component" value="Unassembled WGS sequence"/>
</dbReference>
<evidence type="ECO:0000313" key="2">
    <source>
        <dbReference type="Proteomes" id="UP000186817"/>
    </source>
</evidence>
<sequence length="114" mass="12877">MEGLVSWRQMWEISYLLPEETPNGSTASSVTEDVQVDRAAELKSYHAALSKSLRKAVSKKLVSEQERLPAFGKRPSQTDTELKNKSAWLKSQADVYMLRATSEARKRDIEDAAF</sequence>